<comment type="caution">
    <text evidence="2">The sequence shown here is derived from an EMBL/GenBank/DDBJ whole genome shotgun (WGS) entry which is preliminary data.</text>
</comment>
<evidence type="ECO:0000313" key="2">
    <source>
        <dbReference type="EMBL" id="GBN11570.1"/>
    </source>
</evidence>
<evidence type="ECO:0000313" key="3">
    <source>
        <dbReference type="Proteomes" id="UP000499080"/>
    </source>
</evidence>
<keyword evidence="3" id="KW-1185">Reference proteome</keyword>
<dbReference type="AlphaFoldDB" id="A0A4Y2LBM7"/>
<name>A0A4Y2LBM7_ARAVE</name>
<proteinExistence type="predicted"/>
<accession>A0A4Y2LBM7</accession>
<feature type="compositionally biased region" description="Polar residues" evidence="1">
    <location>
        <begin position="8"/>
        <end position="26"/>
    </location>
</feature>
<protein>
    <submittedName>
        <fullName evidence="2">Uncharacterized protein</fullName>
    </submittedName>
</protein>
<gene>
    <name evidence="2" type="ORF">AVEN_246263_1</name>
</gene>
<organism evidence="2 3">
    <name type="scientific">Araneus ventricosus</name>
    <name type="common">Orbweaver spider</name>
    <name type="synonym">Epeira ventricosa</name>
    <dbReference type="NCBI Taxonomy" id="182803"/>
    <lineage>
        <taxon>Eukaryota</taxon>
        <taxon>Metazoa</taxon>
        <taxon>Ecdysozoa</taxon>
        <taxon>Arthropoda</taxon>
        <taxon>Chelicerata</taxon>
        <taxon>Arachnida</taxon>
        <taxon>Araneae</taxon>
        <taxon>Araneomorphae</taxon>
        <taxon>Entelegynae</taxon>
        <taxon>Araneoidea</taxon>
        <taxon>Araneidae</taxon>
        <taxon>Araneus</taxon>
    </lineage>
</organism>
<dbReference type="EMBL" id="BGPR01005589">
    <property type="protein sequence ID" value="GBN11570.1"/>
    <property type="molecule type" value="Genomic_DNA"/>
</dbReference>
<sequence length="104" mass="11088">MVNPPTELDTTLSAITAPSSDDTDVNSSVHTVVKCPEVEMPAHPCVSLDHKMHHPLENDESSELLPNEICSATVSVCADQLDTALTLGEAFSPCNDKLTIQSLS</sequence>
<feature type="region of interest" description="Disordered" evidence="1">
    <location>
        <begin position="1"/>
        <end position="26"/>
    </location>
</feature>
<evidence type="ECO:0000256" key="1">
    <source>
        <dbReference type="SAM" id="MobiDB-lite"/>
    </source>
</evidence>
<dbReference type="Proteomes" id="UP000499080">
    <property type="component" value="Unassembled WGS sequence"/>
</dbReference>
<reference evidence="2 3" key="1">
    <citation type="journal article" date="2019" name="Sci. Rep.">
        <title>Orb-weaving spider Araneus ventricosus genome elucidates the spidroin gene catalogue.</title>
        <authorList>
            <person name="Kono N."/>
            <person name="Nakamura H."/>
            <person name="Ohtoshi R."/>
            <person name="Moran D.A.P."/>
            <person name="Shinohara A."/>
            <person name="Yoshida Y."/>
            <person name="Fujiwara M."/>
            <person name="Mori M."/>
            <person name="Tomita M."/>
            <person name="Arakawa K."/>
        </authorList>
    </citation>
    <scope>NUCLEOTIDE SEQUENCE [LARGE SCALE GENOMIC DNA]</scope>
</reference>